<dbReference type="RefSeq" id="WP_190992588.1">
    <property type="nucleotide sequence ID" value="NZ_JACOIK010000001.1"/>
</dbReference>
<gene>
    <name evidence="1" type="ORF">H8B06_01995</name>
</gene>
<sequence>MTLDEITLEILAERALSQFDSKKLVYWAISVLELGYESENLYILAGLDHEETEERKEYFWKSINDLKLDIEKTDEELIEKYAMVIARKAINKEIGIDYAFSQMRKIVSATE</sequence>
<proteinExistence type="predicted"/>
<keyword evidence="2" id="KW-1185">Reference proteome</keyword>
<dbReference type="Proteomes" id="UP000602759">
    <property type="component" value="Unassembled WGS sequence"/>
</dbReference>
<evidence type="ECO:0000313" key="1">
    <source>
        <dbReference type="EMBL" id="MBD1431582.1"/>
    </source>
</evidence>
<comment type="caution">
    <text evidence="1">The sequence shown here is derived from an EMBL/GenBank/DDBJ whole genome shotgun (WGS) entry which is preliminary data.</text>
</comment>
<evidence type="ECO:0008006" key="3">
    <source>
        <dbReference type="Google" id="ProtNLM"/>
    </source>
</evidence>
<protein>
    <recommendedName>
        <fullName evidence="3">TerB family tellurite resistance protein</fullName>
    </recommendedName>
</protein>
<reference evidence="1 2" key="1">
    <citation type="submission" date="2020-08" db="EMBL/GenBank/DDBJ databases">
        <title>Sphingobacterium sp. DN00404 isolated from aquaculture water.</title>
        <authorList>
            <person name="Zhang M."/>
        </authorList>
    </citation>
    <scope>NUCLEOTIDE SEQUENCE [LARGE SCALE GENOMIC DNA]</scope>
    <source>
        <strain evidence="1 2">DN00404</strain>
    </source>
</reference>
<dbReference type="EMBL" id="JACOIK010000001">
    <property type="protein sequence ID" value="MBD1431582.1"/>
    <property type="molecule type" value="Genomic_DNA"/>
</dbReference>
<evidence type="ECO:0000313" key="2">
    <source>
        <dbReference type="Proteomes" id="UP000602759"/>
    </source>
</evidence>
<organism evidence="1 2">
    <name type="scientific">Sphingobacterium micropteri</name>
    <dbReference type="NCBI Taxonomy" id="2763501"/>
    <lineage>
        <taxon>Bacteria</taxon>
        <taxon>Pseudomonadati</taxon>
        <taxon>Bacteroidota</taxon>
        <taxon>Sphingobacteriia</taxon>
        <taxon>Sphingobacteriales</taxon>
        <taxon>Sphingobacteriaceae</taxon>
        <taxon>Sphingobacterium</taxon>
    </lineage>
</organism>
<name>A0ABR7YJT0_9SPHI</name>
<accession>A0ABR7YJT0</accession>